<dbReference type="InParanoid" id="A0A4W3HDQ2"/>
<reference evidence="1" key="5">
    <citation type="submission" date="2025-09" db="UniProtKB">
        <authorList>
            <consortium name="Ensembl"/>
        </authorList>
    </citation>
    <scope>IDENTIFICATION</scope>
</reference>
<protein>
    <recommendedName>
        <fullName evidence="3">Somatostatin/Cortistatin C-terminal domain-containing protein</fullName>
    </recommendedName>
</protein>
<proteinExistence type="predicted"/>
<reference evidence="2" key="1">
    <citation type="journal article" date="2006" name="Science">
        <title>Ancient noncoding elements conserved in the human genome.</title>
        <authorList>
            <person name="Venkatesh B."/>
            <person name="Kirkness E.F."/>
            <person name="Loh Y.H."/>
            <person name="Halpern A.L."/>
            <person name="Lee A.P."/>
            <person name="Johnson J."/>
            <person name="Dandona N."/>
            <person name="Viswanathan L.D."/>
            <person name="Tay A."/>
            <person name="Venter J.C."/>
            <person name="Strausberg R.L."/>
            <person name="Brenner S."/>
        </authorList>
    </citation>
    <scope>NUCLEOTIDE SEQUENCE [LARGE SCALE GENOMIC DNA]</scope>
</reference>
<keyword evidence="2" id="KW-1185">Reference proteome</keyword>
<evidence type="ECO:0008006" key="3">
    <source>
        <dbReference type="Google" id="ProtNLM"/>
    </source>
</evidence>
<accession>A0A4W3HDQ2</accession>
<reference evidence="2" key="3">
    <citation type="journal article" date="2014" name="Nature">
        <title>Elephant shark genome provides unique insights into gnathostome evolution.</title>
        <authorList>
            <consortium name="International Elephant Shark Genome Sequencing Consortium"/>
            <person name="Venkatesh B."/>
            <person name="Lee A.P."/>
            <person name="Ravi V."/>
            <person name="Maurya A.K."/>
            <person name="Lian M.M."/>
            <person name="Swann J.B."/>
            <person name="Ohta Y."/>
            <person name="Flajnik M.F."/>
            <person name="Sutoh Y."/>
            <person name="Kasahara M."/>
            <person name="Hoon S."/>
            <person name="Gangu V."/>
            <person name="Roy S.W."/>
            <person name="Irimia M."/>
            <person name="Korzh V."/>
            <person name="Kondrychyn I."/>
            <person name="Lim Z.W."/>
            <person name="Tay B.H."/>
            <person name="Tohari S."/>
            <person name="Kong K.W."/>
            <person name="Ho S."/>
            <person name="Lorente-Galdos B."/>
            <person name="Quilez J."/>
            <person name="Marques-Bonet T."/>
            <person name="Raney B.J."/>
            <person name="Ingham P.W."/>
            <person name="Tay A."/>
            <person name="Hillier L.W."/>
            <person name="Minx P."/>
            <person name="Boehm T."/>
            <person name="Wilson R.K."/>
            <person name="Brenner S."/>
            <person name="Warren W.C."/>
        </authorList>
    </citation>
    <scope>NUCLEOTIDE SEQUENCE [LARGE SCALE GENOMIC DNA]</scope>
</reference>
<dbReference type="STRING" id="7868.ENSCMIP00000007879"/>
<dbReference type="AlphaFoldDB" id="A0A4W3HDQ2"/>
<reference evidence="1" key="4">
    <citation type="submission" date="2025-08" db="UniProtKB">
        <authorList>
            <consortium name="Ensembl"/>
        </authorList>
    </citation>
    <scope>IDENTIFICATION</scope>
</reference>
<evidence type="ECO:0000313" key="2">
    <source>
        <dbReference type="Proteomes" id="UP000314986"/>
    </source>
</evidence>
<organism evidence="1 2">
    <name type="scientific">Callorhinchus milii</name>
    <name type="common">Ghost shark</name>
    <dbReference type="NCBI Taxonomy" id="7868"/>
    <lineage>
        <taxon>Eukaryota</taxon>
        <taxon>Metazoa</taxon>
        <taxon>Chordata</taxon>
        <taxon>Craniata</taxon>
        <taxon>Vertebrata</taxon>
        <taxon>Chondrichthyes</taxon>
        <taxon>Holocephali</taxon>
        <taxon>Chimaeriformes</taxon>
        <taxon>Callorhinchidae</taxon>
        <taxon>Callorhinchus</taxon>
    </lineage>
</organism>
<dbReference type="Ensembl" id="ENSCMIT00000008107.1">
    <property type="protein sequence ID" value="ENSCMIP00000007879.1"/>
    <property type="gene ID" value="ENSCMIG00000004259.1"/>
</dbReference>
<name>A0A4W3HDQ2_CALMI</name>
<evidence type="ECO:0000313" key="1">
    <source>
        <dbReference type="Ensembl" id="ENSCMIP00000007879.1"/>
    </source>
</evidence>
<sequence>MASFCAVRDCVHSVIGRCYSCYEPLSLSCVVWPPAGDFALTACLQELRDGVVRELIQAVADAESKPQSEEAAEDFAPDEKAELRLALAPRWRKDCKNFFWKTYTLC</sequence>
<dbReference type="Proteomes" id="UP000314986">
    <property type="component" value="Unassembled WGS sequence"/>
</dbReference>
<reference evidence="2" key="2">
    <citation type="journal article" date="2007" name="PLoS Biol.">
        <title>Survey sequencing and comparative analysis of the elephant shark (Callorhinchus milii) genome.</title>
        <authorList>
            <person name="Venkatesh B."/>
            <person name="Kirkness E.F."/>
            <person name="Loh Y.H."/>
            <person name="Halpern A.L."/>
            <person name="Lee A.P."/>
            <person name="Johnson J."/>
            <person name="Dandona N."/>
            <person name="Viswanathan L.D."/>
            <person name="Tay A."/>
            <person name="Venter J.C."/>
            <person name="Strausberg R.L."/>
            <person name="Brenner S."/>
        </authorList>
    </citation>
    <scope>NUCLEOTIDE SEQUENCE [LARGE SCALE GENOMIC DNA]</scope>
</reference>